<dbReference type="KEGG" id="kol:Kole_0478"/>
<evidence type="ECO:0000256" key="3">
    <source>
        <dbReference type="ARBA" id="ARBA00022801"/>
    </source>
</evidence>
<dbReference type="Gene3D" id="2.60.40.1180">
    <property type="entry name" value="Golgi alpha-mannosidase II"/>
    <property type="match status" value="1"/>
</dbReference>
<dbReference type="Proteomes" id="UP000002382">
    <property type="component" value="Chromosome"/>
</dbReference>
<keyword evidence="2" id="KW-0479">Metal-binding</keyword>
<dbReference type="PANTHER" id="PTHR46017:SF2">
    <property type="entry name" value="MANNOSYLGLYCERATE HYDROLASE"/>
    <property type="match status" value="1"/>
</dbReference>
<dbReference type="InterPro" id="IPR000602">
    <property type="entry name" value="Glyco_hydro_38_N"/>
</dbReference>
<dbReference type="PANTHER" id="PTHR46017">
    <property type="entry name" value="ALPHA-MANNOSIDASE 2C1"/>
    <property type="match status" value="1"/>
</dbReference>
<accession>C5CE97</accession>
<reference evidence="6 7" key="2">
    <citation type="journal article" date="2011" name="J. Bacteriol.">
        <title>Genome Sequence of Kosmotoga olearia Strain TBF 19.5.1, a Thermophilic Bacterium with a Wide Growth Temperature Range, Isolated from the Troll B Oil Platform in the North Sea.</title>
        <authorList>
            <person name="Swithers K.S."/>
            <person name="Dipippo J.L."/>
            <person name="Bruce D.C."/>
            <person name="Detter C."/>
            <person name="Tapia R."/>
            <person name="Han S."/>
            <person name="Goodwin L.A."/>
            <person name="Han J."/>
            <person name="Woyke T."/>
            <person name="Pitluck S."/>
            <person name="Pennacchio L."/>
            <person name="Nolan M."/>
            <person name="Mikhailova N."/>
            <person name="Land M.L."/>
            <person name="Nesbo C.L."/>
            <person name="Gogarten J.P."/>
            <person name="Noll K.M."/>
        </authorList>
    </citation>
    <scope>NUCLEOTIDE SEQUENCE [LARGE SCALE GENOMIC DNA]</scope>
    <source>
        <strain evidence="7">ATCC BAA-1733 / DSM 21960 / TBF 19.5.1</strain>
    </source>
</reference>
<dbReference type="InterPro" id="IPR011330">
    <property type="entry name" value="Glyco_hydro/deAcase_b/a-brl"/>
</dbReference>
<dbReference type="InterPro" id="IPR011682">
    <property type="entry name" value="Glyco_hydro_38_C"/>
</dbReference>
<dbReference type="STRING" id="521045.Kole_0478"/>
<dbReference type="CDD" id="cd10814">
    <property type="entry name" value="GH38N_AMII_SpGH38_like"/>
    <property type="match status" value="1"/>
</dbReference>
<dbReference type="RefSeq" id="WP_012744988.1">
    <property type="nucleotide sequence ID" value="NC_012785.1"/>
</dbReference>
<dbReference type="InterPro" id="IPR013780">
    <property type="entry name" value="Glyco_hydro_b"/>
</dbReference>
<dbReference type="InterPro" id="IPR027291">
    <property type="entry name" value="Glyco_hydro_38_N_sf"/>
</dbReference>
<dbReference type="Pfam" id="PF01074">
    <property type="entry name" value="Glyco_hydro_38N"/>
    <property type="match status" value="1"/>
</dbReference>
<dbReference type="eggNOG" id="COG0383">
    <property type="taxonomic scope" value="Bacteria"/>
</dbReference>
<dbReference type="AlphaFoldDB" id="C5CE97"/>
<dbReference type="GO" id="GO:0004559">
    <property type="term" value="F:alpha-mannosidase activity"/>
    <property type="evidence" value="ECO:0007669"/>
    <property type="project" value="InterPro"/>
</dbReference>
<evidence type="ECO:0000259" key="5">
    <source>
        <dbReference type="SMART" id="SM00872"/>
    </source>
</evidence>
<keyword evidence="4" id="KW-0326">Glycosidase</keyword>
<evidence type="ECO:0000313" key="6">
    <source>
        <dbReference type="EMBL" id="ACR79201.1"/>
    </source>
</evidence>
<dbReference type="Pfam" id="PF09261">
    <property type="entry name" value="Alpha-mann_mid"/>
    <property type="match status" value="1"/>
</dbReference>
<dbReference type="GO" id="GO:0006013">
    <property type="term" value="P:mannose metabolic process"/>
    <property type="evidence" value="ECO:0007669"/>
    <property type="project" value="InterPro"/>
</dbReference>
<dbReference type="SUPFAM" id="SSF88688">
    <property type="entry name" value="Families 57/38 glycoside transferase middle domain"/>
    <property type="match status" value="1"/>
</dbReference>
<dbReference type="Gene3D" id="2.70.98.30">
    <property type="entry name" value="Golgi alpha-mannosidase II, domain 4"/>
    <property type="match status" value="1"/>
</dbReference>
<evidence type="ECO:0000256" key="2">
    <source>
        <dbReference type="ARBA" id="ARBA00022723"/>
    </source>
</evidence>
<dbReference type="GO" id="GO:0009313">
    <property type="term" value="P:oligosaccharide catabolic process"/>
    <property type="evidence" value="ECO:0007669"/>
    <property type="project" value="TreeGrafter"/>
</dbReference>
<evidence type="ECO:0000313" key="7">
    <source>
        <dbReference type="Proteomes" id="UP000002382"/>
    </source>
</evidence>
<dbReference type="SUPFAM" id="SSF74650">
    <property type="entry name" value="Galactose mutarotase-like"/>
    <property type="match status" value="1"/>
</dbReference>
<dbReference type="InterPro" id="IPR037094">
    <property type="entry name" value="Glyco_hydro_38_cen_sf"/>
</dbReference>
<dbReference type="SMART" id="SM00872">
    <property type="entry name" value="Alpha-mann_mid"/>
    <property type="match status" value="1"/>
</dbReference>
<dbReference type="OrthoDB" id="9764050at2"/>
<dbReference type="Gene3D" id="3.20.110.10">
    <property type="entry name" value="Glycoside hydrolase 38, N terminal domain"/>
    <property type="match status" value="1"/>
</dbReference>
<feature type="domain" description="Glycoside hydrolase family 38 central" evidence="5">
    <location>
        <begin position="287"/>
        <end position="357"/>
    </location>
</feature>
<dbReference type="HOGENOM" id="CLU_003442_2_1_0"/>
<keyword evidence="3 6" id="KW-0378">Hydrolase</keyword>
<protein>
    <submittedName>
        <fullName evidence="6">Glycoside hydrolase family 38</fullName>
    </submittedName>
</protein>
<evidence type="ECO:0000256" key="1">
    <source>
        <dbReference type="ARBA" id="ARBA00009792"/>
    </source>
</evidence>
<proteinExistence type="inferred from homology"/>
<organism evidence="6 7">
    <name type="scientific">Kosmotoga olearia (strain ATCC BAA-1733 / DSM 21960 / TBF 19.5.1)</name>
    <dbReference type="NCBI Taxonomy" id="521045"/>
    <lineage>
        <taxon>Bacteria</taxon>
        <taxon>Thermotogati</taxon>
        <taxon>Thermotogota</taxon>
        <taxon>Thermotogae</taxon>
        <taxon>Kosmotogales</taxon>
        <taxon>Kosmotogaceae</taxon>
        <taxon>Kosmotoga</taxon>
    </lineage>
</organism>
<gene>
    <name evidence="6" type="ordered locus">Kole_0478</name>
</gene>
<dbReference type="InterPro" id="IPR015341">
    <property type="entry name" value="Glyco_hydro_38_cen"/>
</dbReference>
<dbReference type="EMBL" id="CP001634">
    <property type="protein sequence ID" value="ACR79201.1"/>
    <property type="molecule type" value="Genomic_DNA"/>
</dbReference>
<sequence length="867" mass="99320">MEKKKIRVHVLSHTHWDREWYAAFETFRKRLLNLIDSLIENLPENPHFKHFMLDGQTIVLEDYLELRHQKKDELVEFIREGKISVGPWYILPDEFLITGEALIRNFLIGKSVLDKLGIGGNVMKIGYLPDMFGHSAYTPVILKGLGFEGAVLWRGIGDKSRKTEFLWKAPNGDEILVINLIRSYSNGAHFGRDIELMKSVFKKEIEELSKHATTENILIMNGTDHEFPLFNLPERFQEWSEEFGAKIIHSSLQEYLKSVKSQKPELKTVEGELKDPKYEPVLKDITSTRIYLKLMNFEAQLLYQRYLEPLSTLFFNEENSLPNEIEYGWRLILKSQPHDSICGCSIDKVHRDVDLRLSNALEIGLETLGSYLKKLSDEDTSENEKSLIVYNPYERERVTVVKGIVALDPSKNYVVVDEEGNICETSIEPLNPLETVDLLHRVGDNDYIQGSSFITQYITAISPNVAFGIKPVRISFMAQLPAIGFKKFTIKESEITRSVDDVSTNFENKFYYFKLNEDGTFQAFDKQNNTLYEKMNFFEDVADAGDEYNFSPIPDDRAIASPKNVRMKGVKNRGFSKEIDLLVEYEIPEELTNDRKARSERTVTVPIEVKYILFRDEPRIDVKLSLQNNAKDHKLMVGFHFPEKLDQVVNDGYFGLVKHPTSVEPDESATEEVTSRYAMESFVSLLGEKGKLLITSRGLHEYETQITNEGLDLKLTLLRAVGWLSREDLLTRKGHAGPGIPTPEAQCIGRYNYRYSLRFLGDGSSEEMFDASRRFLLDPVLMETSEDTKIPTISFFELEDGIHLSALKISQNKDAVIARFLNVSNVPRKISFRKDVEIVNLAEEPTGKIISEFVLESGKVLTVKSSK</sequence>
<dbReference type="SUPFAM" id="SSF88713">
    <property type="entry name" value="Glycoside hydrolase/deacetylase"/>
    <property type="match status" value="1"/>
</dbReference>
<evidence type="ECO:0000256" key="4">
    <source>
        <dbReference type="ARBA" id="ARBA00023295"/>
    </source>
</evidence>
<dbReference type="CAZy" id="GH38">
    <property type="family name" value="Glycoside Hydrolase Family 38"/>
</dbReference>
<keyword evidence="7" id="KW-1185">Reference proteome</keyword>
<dbReference type="GO" id="GO:0030246">
    <property type="term" value="F:carbohydrate binding"/>
    <property type="evidence" value="ECO:0007669"/>
    <property type="project" value="InterPro"/>
</dbReference>
<comment type="similarity">
    <text evidence="1">Belongs to the glycosyl hydrolase 38 family.</text>
</comment>
<dbReference type="InterPro" id="IPR028995">
    <property type="entry name" value="Glyco_hydro_57/38_cen_sf"/>
</dbReference>
<name>C5CE97_KOSOT</name>
<dbReference type="Pfam" id="PF07748">
    <property type="entry name" value="Glyco_hydro_38C"/>
    <property type="match status" value="1"/>
</dbReference>
<dbReference type="Gene3D" id="1.20.1270.50">
    <property type="entry name" value="Glycoside hydrolase family 38, central domain"/>
    <property type="match status" value="1"/>
</dbReference>
<reference evidence="6 7" key="1">
    <citation type="submission" date="2009-06" db="EMBL/GenBank/DDBJ databases">
        <title>Complete sequence of Thermotogales bacterium TBF 19.5.1.</title>
        <authorList>
            <consortium name="US DOE Joint Genome Institute"/>
            <person name="Lucas S."/>
            <person name="Copeland A."/>
            <person name="Lapidus A."/>
            <person name="Glavina del Rio T."/>
            <person name="Tice H."/>
            <person name="Bruce D."/>
            <person name="Goodwin L."/>
            <person name="Pitluck S."/>
            <person name="Chertkov O."/>
            <person name="Brettin T."/>
            <person name="Detter J.C."/>
            <person name="Han C."/>
            <person name="Schmutz J."/>
            <person name="Larimer F."/>
            <person name="Land M."/>
            <person name="Hauser L."/>
            <person name="Kyrpides N."/>
            <person name="Ovchinnikova G."/>
            <person name="Noll K."/>
        </authorList>
    </citation>
    <scope>NUCLEOTIDE SEQUENCE [LARGE SCALE GENOMIC DNA]</scope>
    <source>
        <strain evidence="7">ATCC BAA-1733 / DSM 21960 / TBF 19.5.1</strain>
    </source>
</reference>
<dbReference type="GO" id="GO:0046872">
    <property type="term" value="F:metal ion binding"/>
    <property type="evidence" value="ECO:0007669"/>
    <property type="project" value="UniProtKB-KW"/>
</dbReference>
<dbReference type="InterPro" id="IPR011013">
    <property type="entry name" value="Gal_mutarotase_sf_dom"/>
</dbReference>